<keyword evidence="1" id="KW-1133">Transmembrane helix</keyword>
<name>A0A1X0XQ56_MYCSI</name>
<dbReference type="RefSeq" id="WP_084953540.1">
    <property type="nucleotide sequence ID" value="NZ_MZZM01000031.1"/>
</dbReference>
<keyword evidence="1" id="KW-0472">Membrane</keyword>
<feature type="transmembrane region" description="Helical" evidence="1">
    <location>
        <begin position="107"/>
        <end position="125"/>
    </location>
</feature>
<dbReference type="EMBL" id="MZZM01000031">
    <property type="protein sequence ID" value="ORJ55013.1"/>
    <property type="molecule type" value="Genomic_DNA"/>
</dbReference>
<evidence type="ECO:0000313" key="3">
    <source>
        <dbReference type="Proteomes" id="UP000193040"/>
    </source>
</evidence>
<keyword evidence="3" id="KW-1185">Reference proteome</keyword>
<dbReference type="InterPro" id="IPR012666">
    <property type="entry name" value="CbtA_put"/>
</dbReference>
<feature type="transmembrane region" description="Helical" evidence="1">
    <location>
        <begin position="145"/>
        <end position="165"/>
    </location>
</feature>
<feature type="transmembrane region" description="Helical" evidence="1">
    <location>
        <begin position="235"/>
        <end position="254"/>
    </location>
</feature>
<organism evidence="2 3">
    <name type="scientific">Mycobacterium simiae</name>
    <name type="common">Mycobacterium habana</name>
    <dbReference type="NCBI Taxonomy" id="1784"/>
    <lineage>
        <taxon>Bacteria</taxon>
        <taxon>Bacillati</taxon>
        <taxon>Actinomycetota</taxon>
        <taxon>Actinomycetes</taxon>
        <taxon>Mycobacteriales</taxon>
        <taxon>Mycobacteriaceae</taxon>
        <taxon>Mycobacterium</taxon>
        <taxon>Mycobacterium simiae complex</taxon>
    </lineage>
</organism>
<dbReference type="Pfam" id="PF09490">
    <property type="entry name" value="CbtA"/>
    <property type="match status" value="1"/>
</dbReference>
<proteinExistence type="predicted"/>
<dbReference type="AlphaFoldDB" id="A0A1X0XQ56"/>
<comment type="caution">
    <text evidence="2">The sequence shown here is derived from an EMBL/GenBank/DDBJ whole genome shotgun (WGS) entry which is preliminary data.</text>
</comment>
<dbReference type="Proteomes" id="UP000193040">
    <property type="component" value="Unassembled WGS sequence"/>
</dbReference>
<feature type="transmembrane region" description="Helical" evidence="1">
    <location>
        <begin position="177"/>
        <end position="196"/>
    </location>
</feature>
<keyword evidence="1" id="KW-0812">Transmembrane</keyword>
<evidence type="ECO:0000256" key="1">
    <source>
        <dbReference type="SAM" id="Phobius"/>
    </source>
</evidence>
<evidence type="ECO:0000313" key="2">
    <source>
        <dbReference type="EMBL" id="ORJ55013.1"/>
    </source>
</evidence>
<feature type="transmembrane region" description="Helical" evidence="1">
    <location>
        <begin position="69"/>
        <end position="95"/>
    </location>
</feature>
<sequence>MEKRLIARGLLAGAVGAALSFLFARLCAEPVIARAIAFEDGRTDAENAHGVHEHGAELFTRGVQANAGLGFGVLIFGLAMGALFAVLFCVVYARSAGQPESPEPRQLSLWLAAAAVVTVYLVPFVKYPPNPPAVGQSDTIGARTGWYLAMVLASVLLAVGAVWLARRLTDRIGAWNGRLLAAGAYLVGVAVVMVALPSVDETPEPLRDNSGAIIYPGFPADVLYEFRLLSLGAQLLLWLTIGLVFGALAGRLLGESAGGRRVSSTAA</sequence>
<dbReference type="STRING" id="1784.VC42_12445"/>
<reference evidence="2 3" key="1">
    <citation type="submission" date="2017-03" db="EMBL/GenBank/DDBJ databases">
        <title>Genomic insights into Mycobacterium simiae human colonization.</title>
        <authorList>
            <person name="Steffani J.L."/>
            <person name="Brunck M.E."/>
            <person name="Cruz E."/>
            <person name="Montiel R."/>
            <person name="Barona F."/>
        </authorList>
    </citation>
    <scope>NUCLEOTIDE SEQUENCE [LARGE SCALE GENOMIC DNA]</scope>
    <source>
        <strain evidence="2 3">MsiGto</strain>
    </source>
</reference>
<accession>A0A1X0XQ56</accession>
<protein>
    <submittedName>
        <fullName evidence="2">Cobalt transporter</fullName>
    </submittedName>
</protein>
<gene>
    <name evidence="2" type="ORF">B5M45_26095</name>
</gene>